<keyword evidence="2" id="KW-1185">Reference proteome</keyword>
<feature type="non-terminal residue" evidence="1">
    <location>
        <position position="69"/>
    </location>
</feature>
<dbReference type="EMBL" id="JASPKZ010005692">
    <property type="protein sequence ID" value="KAJ9588305.1"/>
    <property type="molecule type" value="Genomic_DNA"/>
</dbReference>
<protein>
    <submittedName>
        <fullName evidence="1">Uncharacterized protein</fullName>
    </submittedName>
</protein>
<proteinExistence type="predicted"/>
<reference evidence="1" key="2">
    <citation type="submission" date="2023-05" db="EMBL/GenBank/DDBJ databases">
        <authorList>
            <person name="Fouks B."/>
        </authorList>
    </citation>
    <scope>NUCLEOTIDE SEQUENCE</scope>
    <source>
        <strain evidence="1">Stay&amp;Tobe</strain>
        <tissue evidence="1">Testes</tissue>
    </source>
</reference>
<dbReference type="AlphaFoldDB" id="A0AAD7ZWM7"/>
<feature type="non-terminal residue" evidence="1">
    <location>
        <position position="1"/>
    </location>
</feature>
<organism evidence="1 2">
    <name type="scientific">Diploptera punctata</name>
    <name type="common">Pacific beetle cockroach</name>
    <dbReference type="NCBI Taxonomy" id="6984"/>
    <lineage>
        <taxon>Eukaryota</taxon>
        <taxon>Metazoa</taxon>
        <taxon>Ecdysozoa</taxon>
        <taxon>Arthropoda</taxon>
        <taxon>Hexapoda</taxon>
        <taxon>Insecta</taxon>
        <taxon>Pterygota</taxon>
        <taxon>Neoptera</taxon>
        <taxon>Polyneoptera</taxon>
        <taxon>Dictyoptera</taxon>
        <taxon>Blattodea</taxon>
        <taxon>Blaberoidea</taxon>
        <taxon>Blaberidae</taxon>
        <taxon>Diplopterinae</taxon>
        <taxon>Diploptera</taxon>
    </lineage>
</organism>
<comment type="caution">
    <text evidence="1">The sequence shown here is derived from an EMBL/GenBank/DDBJ whole genome shotgun (WGS) entry which is preliminary data.</text>
</comment>
<evidence type="ECO:0000313" key="1">
    <source>
        <dbReference type="EMBL" id="KAJ9588305.1"/>
    </source>
</evidence>
<gene>
    <name evidence="1" type="ORF">L9F63_018329</name>
</gene>
<evidence type="ECO:0000313" key="2">
    <source>
        <dbReference type="Proteomes" id="UP001233999"/>
    </source>
</evidence>
<accession>A0AAD7ZWM7</accession>
<name>A0AAD7ZWM7_DIPPU</name>
<reference evidence="1" key="1">
    <citation type="journal article" date="2023" name="IScience">
        <title>Live-bearing cockroach genome reveals convergent evolutionary mechanisms linked to viviparity in insects and beyond.</title>
        <authorList>
            <person name="Fouks B."/>
            <person name="Harrison M.C."/>
            <person name="Mikhailova A.A."/>
            <person name="Marchal E."/>
            <person name="English S."/>
            <person name="Carruthers M."/>
            <person name="Jennings E.C."/>
            <person name="Chiamaka E.L."/>
            <person name="Frigard R.A."/>
            <person name="Pippel M."/>
            <person name="Attardo G.M."/>
            <person name="Benoit J.B."/>
            <person name="Bornberg-Bauer E."/>
            <person name="Tobe S.S."/>
        </authorList>
    </citation>
    <scope>NUCLEOTIDE SEQUENCE</scope>
    <source>
        <strain evidence="1">Stay&amp;Tobe</strain>
    </source>
</reference>
<dbReference type="Proteomes" id="UP001233999">
    <property type="component" value="Unassembled WGS sequence"/>
</dbReference>
<sequence>CFVGNACRMHRCSCTRTVWSRSCCCSSCSSSCIVFCSACTRCRTCPGRSRSCTCSCNRLRVAPCNTPCL</sequence>